<dbReference type="GO" id="GO:0071949">
    <property type="term" value="F:FAD binding"/>
    <property type="evidence" value="ECO:0007669"/>
    <property type="project" value="InterPro"/>
</dbReference>
<feature type="active site" evidence="19">
    <location>
        <position position="308"/>
    </location>
</feature>
<evidence type="ECO:0000256" key="16">
    <source>
        <dbReference type="ARBA" id="ARBA00023316"/>
    </source>
</evidence>
<evidence type="ECO:0000256" key="13">
    <source>
        <dbReference type="ARBA" id="ARBA00022984"/>
    </source>
</evidence>
<dbReference type="SUPFAM" id="SSF56176">
    <property type="entry name" value="FAD-binding/transporter-associated domain-like"/>
    <property type="match status" value="1"/>
</dbReference>
<proteinExistence type="inferred from homology"/>
<organism evidence="21 22">
    <name type="scientific">Nitrospira japonica</name>
    <dbReference type="NCBI Taxonomy" id="1325564"/>
    <lineage>
        <taxon>Bacteria</taxon>
        <taxon>Pseudomonadati</taxon>
        <taxon>Nitrospirota</taxon>
        <taxon>Nitrospiria</taxon>
        <taxon>Nitrospirales</taxon>
        <taxon>Nitrospiraceae</taxon>
        <taxon>Nitrospira</taxon>
    </lineage>
</organism>
<dbReference type="EC" id="1.3.1.98" evidence="5 19"/>
<dbReference type="AlphaFoldDB" id="A0A1W1I4F5"/>
<dbReference type="GO" id="GO:0009252">
    <property type="term" value="P:peptidoglycan biosynthetic process"/>
    <property type="evidence" value="ECO:0007669"/>
    <property type="project" value="UniProtKB-UniRule"/>
</dbReference>
<protein>
    <recommendedName>
        <fullName evidence="6 19">UDP-N-acetylenolpyruvoylglucosamine reductase</fullName>
        <ecNumber evidence="5 19">1.3.1.98</ecNumber>
    </recommendedName>
    <alternativeName>
        <fullName evidence="17 19">UDP-N-acetylmuramate dehydrogenase</fullName>
    </alternativeName>
</protein>
<feature type="domain" description="FAD-binding PCMH-type" evidence="20">
    <location>
        <begin position="47"/>
        <end position="209"/>
    </location>
</feature>
<keyword evidence="8 19" id="KW-0132">Cell division</keyword>
<dbReference type="OrthoDB" id="9804753at2"/>
<dbReference type="NCBIfam" id="NF010480">
    <property type="entry name" value="PRK13905.1"/>
    <property type="match status" value="1"/>
</dbReference>
<evidence type="ECO:0000256" key="2">
    <source>
        <dbReference type="ARBA" id="ARBA00003921"/>
    </source>
</evidence>
<dbReference type="InterPro" id="IPR036318">
    <property type="entry name" value="FAD-bd_PCMH-like_sf"/>
</dbReference>
<evidence type="ECO:0000256" key="12">
    <source>
        <dbReference type="ARBA" id="ARBA00022960"/>
    </source>
</evidence>
<dbReference type="PANTHER" id="PTHR21071">
    <property type="entry name" value="UDP-N-ACETYLENOLPYRUVOYLGLUCOSAMINE REDUCTASE"/>
    <property type="match status" value="1"/>
</dbReference>
<dbReference type="InterPro" id="IPR011601">
    <property type="entry name" value="MurB_C"/>
</dbReference>
<keyword evidence="15 19" id="KW-0131">Cell cycle</keyword>
<dbReference type="Proteomes" id="UP000192042">
    <property type="component" value="Chromosome I"/>
</dbReference>
<comment type="similarity">
    <text evidence="19">Belongs to the MurB family.</text>
</comment>
<dbReference type="InterPro" id="IPR006094">
    <property type="entry name" value="Oxid_FAD_bind_N"/>
</dbReference>
<dbReference type="HAMAP" id="MF_00037">
    <property type="entry name" value="MurB"/>
    <property type="match status" value="1"/>
</dbReference>
<dbReference type="Pfam" id="PF01565">
    <property type="entry name" value="FAD_binding_4"/>
    <property type="match status" value="1"/>
</dbReference>
<evidence type="ECO:0000313" key="21">
    <source>
        <dbReference type="EMBL" id="SLM47907.1"/>
    </source>
</evidence>
<dbReference type="InterPro" id="IPR036635">
    <property type="entry name" value="MurB_C_sf"/>
</dbReference>
<accession>A0A1W1I4F5</accession>
<evidence type="ECO:0000256" key="18">
    <source>
        <dbReference type="ARBA" id="ARBA00048914"/>
    </source>
</evidence>
<keyword evidence="13 19" id="KW-0573">Peptidoglycan synthesis</keyword>
<keyword evidence="7 19" id="KW-0963">Cytoplasm</keyword>
<reference evidence="21 22" key="1">
    <citation type="submission" date="2017-03" db="EMBL/GenBank/DDBJ databases">
        <authorList>
            <person name="Afonso C.L."/>
            <person name="Miller P.J."/>
            <person name="Scott M.A."/>
            <person name="Spackman E."/>
            <person name="Goraichik I."/>
            <person name="Dimitrov K.M."/>
            <person name="Suarez D.L."/>
            <person name="Swayne D.E."/>
        </authorList>
    </citation>
    <scope>NUCLEOTIDE SEQUENCE [LARGE SCALE GENOMIC DNA]</scope>
    <source>
        <strain evidence="21">Genome sequencing of Nitrospira japonica strain NJ11</strain>
    </source>
</reference>
<evidence type="ECO:0000256" key="6">
    <source>
        <dbReference type="ARBA" id="ARBA00015188"/>
    </source>
</evidence>
<comment type="subcellular location">
    <subcellularLocation>
        <location evidence="3 19">Cytoplasm</location>
    </subcellularLocation>
</comment>
<keyword evidence="9 19" id="KW-0285">Flavoprotein</keyword>
<sequence>MNRAGSRRRTKHAGTKFRKTDILAAVAGIRGAVRFDAPLDSYTSFKIGGPADVVVEPADVEDIRRLVTQARARGVPLFVVGGTNLLIRDRGIRGIVVHLGKLRAIREEPGEILYADGGAGMPTLIGYAVRRALAGLEWAAGIPGTVAGCVVMNAGTRLGEMKDALKAVRLVTASGVVRDIPASAIPFEYRRARLPKGIVVGVWLQLRKGIKKDIERVVKEYLHYRRDTQPLTLPSAGCVFKNPINDSAGRLIETLKLKGLRVGDAEVSTRHGNFIVNRGHARAADVVALIGKVRRAIKRQAGVRLDLELRIVGEAGR</sequence>
<evidence type="ECO:0000256" key="10">
    <source>
        <dbReference type="ARBA" id="ARBA00022827"/>
    </source>
</evidence>
<dbReference type="GO" id="GO:0008762">
    <property type="term" value="F:UDP-N-acetylmuramate dehydrogenase activity"/>
    <property type="evidence" value="ECO:0007669"/>
    <property type="project" value="UniProtKB-UniRule"/>
</dbReference>
<evidence type="ECO:0000256" key="11">
    <source>
        <dbReference type="ARBA" id="ARBA00022857"/>
    </source>
</evidence>
<keyword evidence="16 19" id="KW-0961">Cell wall biogenesis/degradation</keyword>
<keyword evidence="22" id="KW-1185">Reference proteome</keyword>
<evidence type="ECO:0000256" key="4">
    <source>
        <dbReference type="ARBA" id="ARBA00004752"/>
    </source>
</evidence>
<comment type="function">
    <text evidence="2 19">Cell wall formation.</text>
</comment>
<evidence type="ECO:0000256" key="8">
    <source>
        <dbReference type="ARBA" id="ARBA00022618"/>
    </source>
</evidence>
<comment type="catalytic activity">
    <reaction evidence="18 19">
        <text>UDP-N-acetyl-alpha-D-muramate + NADP(+) = UDP-N-acetyl-3-O-(1-carboxyvinyl)-alpha-D-glucosamine + NADPH + H(+)</text>
        <dbReference type="Rhea" id="RHEA:12248"/>
        <dbReference type="ChEBI" id="CHEBI:15378"/>
        <dbReference type="ChEBI" id="CHEBI:57783"/>
        <dbReference type="ChEBI" id="CHEBI:58349"/>
        <dbReference type="ChEBI" id="CHEBI:68483"/>
        <dbReference type="ChEBI" id="CHEBI:70757"/>
        <dbReference type="EC" id="1.3.1.98"/>
    </reaction>
</comment>
<dbReference type="Gene3D" id="3.30.465.10">
    <property type="match status" value="1"/>
</dbReference>
<dbReference type="GO" id="GO:0051301">
    <property type="term" value="P:cell division"/>
    <property type="evidence" value="ECO:0007669"/>
    <property type="project" value="UniProtKB-KW"/>
</dbReference>
<evidence type="ECO:0000256" key="9">
    <source>
        <dbReference type="ARBA" id="ARBA00022630"/>
    </source>
</evidence>
<dbReference type="Gene3D" id="3.30.43.10">
    <property type="entry name" value="Uridine Diphospho-n-acetylenolpyruvylglucosamine Reductase, domain 2"/>
    <property type="match status" value="1"/>
</dbReference>
<dbReference type="PROSITE" id="PS51387">
    <property type="entry name" value="FAD_PCMH"/>
    <property type="match status" value="1"/>
</dbReference>
<gene>
    <name evidence="19 21" type="primary">murB</name>
    <name evidence="21" type="ORF">NSJP_1735</name>
</gene>
<dbReference type="EMBL" id="LT828648">
    <property type="protein sequence ID" value="SLM47907.1"/>
    <property type="molecule type" value="Genomic_DNA"/>
</dbReference>
<evidence type="ECO:0000313" key="22">
    <source>
        <dbReference type="Proteomes" id="UP000192042"/>
    </source>
</evidence>
<dbReference type="InterPro" id="IPR003170">
    <property type="entry name" value="MurB"/>
</dbReference>
<dbReference type="GO" id="GO:0008360">
    <property type="term" value="P:regulation of cell shape"/>
    <property type="evidence" value="ECO:0007669"/>
    <property type="project" value="UniProtKB-KW"/>
</dbReference>
<feature type="active site" description="Proton donor" evidence="19">
    <location>
        <position position="238"/>
    </location>
</feature>
<evidence type="ECO:0000256" key="19">
    <source>
        <dbReference type="HAMAP-Rule" id="MF_00037"/>
    </source>
</evidence>
<feature type="active site" evidence="19">
    <location>
        <position position="190"/>
    </location>
</feature>
<evidence type="ECO:0000256" key="1">
    <source>
        <dbReference type="ARBA" id="ARBA00001974"/>
    </source>
</evidence>
<evidence type="ECO:0000256" key="3">
    <source>
        <dbReference type="ARBA" id="ARBA00004496"/>
    </source>
</evidence>
<name>A0A1W1I4F5_9BACT</name>
<keyword evidence="14 19" id="KW-0560">Oxidoreductase</keyword>
<evidence type="ECO:0000256" key="15">
    <source>
        <dbReference type="ARBA" id="ARBA00023306"/>
    </source>
</evidence>
<dbReference type="UniPathway" id="UPA00219"/>
<dbReference type="InterPro" id="IPR016169">
    <property type="entry name" value="FAD-bd_PCMH_sub2"/>
</dbReference>
<comment type="cofactor">
    <cofactor evidence="1 19">
        <name>FAD</name>
        <dbReference type="ChEBI" id="CHEBI:57692"/>
    </cofactor>
</comment>
<dbReference type="GO" id="GO:0071555">
    <property type="term" value="P:cell wall organization"/>
    <property type="evidence" value="ECO:0007669"/>
    <property type="project" value="UniProtKB-KW"/>
</dbReference>
<dbReference type="Pfam" id="PF02873">
    <property type="entry name" value="MurB_C"/>
    <property type="match status" value="1"/>
</dbReference>
<dbReference type="PANTHER" id="PTHR21071:SF4">
    <property type="entry name" value="UDP-N-ACETYLENOLPYRUVOYLGLUCOSAMINE REDUCTASE"/>
    <property type="match status" value="1"/>
</dbReference>
<keyword evidence="12 19" id="KW-0133">Cell shape</keyword>
<evidence type="ECO:0000256" key="14">
    <source>
        <dbReference type="ARBA" id="ARBA00023002"/>
    </source>
</evidence>
<keyword evidence="11 19" id="KW-0521">NADP</keyword>
<dbReference type="STRING" id="1325564.NSJP_1735"/>
<dbReference type="Gene3D" id="3.90.78.10">
    <property type="entry name" value="UDP-N-acetylenolpyruvoylglucosamine reductase, C-terminal domain"/>
    <property type="match status" value="1"/>
</dbReference>
<evidence type="ECO:0000256" key="17">
    <source>
        <dbReference type="ARBA" id="ARBA00031026"/>
    </source>
</evidence>
<dbReference type="SUPFAM" id="SSF56194">
    <property type="entry name" value="Uridine diphospho-N-Acetylenolpyruvylglucosamine reductase, MurB, C-terminal domain"/>
    <property type="match status" value="1"/>
</dbReference>
<dbReference type="InterPro" id="IPR016166">
    <property type="entry name" value="FAD-bd_PCMH"/>
</dbReference>
<dbReference type="RefSeq" id="WP_080886374.1">
    <property type="nucleotide sequence ID" value="NZ_LT828648.1"/>
</dbReference>
<keyword evidence="10 19" id="KW-0274">FAD</keyword>
<dbReference type="GO" id="GO:0005829">
    <property type="term" value="C:cytosol"/>
    <property type="evidence" value="ECO:0007669"/>
    <property type="project" value="TreeGrafter"/>
</dbReference>
<evidence type="ECO:0000256" key="5">
    <source>
        <dbReference type="ARBA" id="ARBA00012518"/>
    </source>
</evidence>
<evidence type="ECO:0000259" key="20">
    <source>
        <dbReference type="PROSITE" id="PS51387"/>
    </source>
</evidence>
<dbReference type="InterPro" id="IPR016167">
    <property type="entry name" value="FAD-bd_PCMH_sub1"/>
</dbReference>
<dbReference type="KEGG" id="nja:NSJP_1735"/>
<dbReference type="NCBIfam" id="TIGR00179">
    <property type="entry name" value="murB"/>
    <property type="match status" value="1"/>
</dbReference>
<evidence type="ECO:0000256" key="7">
    <source>
        <dbReference type="ARBA" id="ARBA00022490"/>
    </source>
</evidence>
<comment type="pathway">
    <text evidence="4 19">Cell wall biogenesis; peptidoglycan biosynthesis.</text>
</comment>